<name>A0A1H0X0H3_9ACTN</name>
<proteinExistence type="predicted"/>
<dbReference type="EMBL" id="FNJR01000020">
    <property type="protein sequence ID" value="SDP96484.1"/>
    <property type="molecule type" value="Genomic_DNA"/>
</dbReference>
<keyword evidence="3" id="KW-1185">Reference proteome</keyword>
<gene>
    <name evidence="2" type="ORF">SAMN04487905_12044</name>
</gene>
<organism evidence="2 3">
    <name type="scientific">Actinopolyspora xinjiangensis</name>
    <dbReference type="NCBI Taxonomy" id="405564"/>
    <lineage>
        <taxon>Bacteria</taxon>
        <taxon>Bacillati</taxon>
        <taxon>Actinomycetota</taxon>
        <taxon>Actinomycetes</taxon>
        <taxon>Actinopolysporales</taxon>
        <taxon>Actinopolysporaceae</taxon>
        <taxon>Actinopolyspora</taxon>
    </lineage>
</organism>
<reference evidence="3" key="1">
    <citation type="submission" date="2016-10" db="EMBL/GenBank/DDBJ databases">
        <authorList>
            <person name="Varghese N."/>
            <person name="Submissions S."/>
        </authorList>
    </citation>
    <scope>NUCLEOTIDE SEQUENCE [LARGE SCALE GENOMIC DNA]</scope>
    <source>
        <strain evidence="3">DSM 46732</strain>
    </source>
</reference>
<dbReference type="Proteomes" id="UP000199497">
    <property type="component" value="Unassembled WGS sequence"/>
</dbReference>
<sequence>MAVPDNTTSTVDEVGDFAGEQPLLPDDFDLDIRFVESGPVVEELMRPTDDGCGHTCESACNSCPE</sequence>
<evidence type="ECO:0000313" key="3">
    <source>
        <dbReference type="Proteomes" id="UP000199497"/>
    </source>
</evidence>
<feature type="compositionally biased region" description="Polar residues" evidence="1">
    <location>
        <begin position="1"/>
        <end position="11"/>
    </location>
</feature>
<dbReference type="AlphaFoldDB" id="A0A1H0X0H3"/>
<protein>
    <submittedName>
        <fullName evidence="2">FxLD family lantipeptide</fullName>
    </submittedName>
</protein>
<accession>A0A1H0X0H3</accession>
<evidence type="ECO:0000256" key="1">
    <source>
        <dbReference type="SAM" id="MobiDB-lite"/>
    </source>
</evidence>
<dbReference type="InterPro" id="IPR027575">
    <property type="entry name" value="LD_lanti_pre"/>
</dbReference>
<evidence type="ECO:0000313" key="2">
    <source>
        <dbReference type="EMBL" id="SDP96484.1"/>
    </source>
</evidence>
<feature type="region of interest" description="Disordered" evidence="1">
    <location>
        <begin position="1"/>
        <end position="22"/>
    </location>
</feature>
<dbReference type="STRING" id="405564.SAMN04487905_12044"/>
<dbReference type="NCBIfam" id="TIGR04363">
    <property type="entry name" value="LD_lanti_pre"/>
    <property type="match status" value="1"/>
</dbReference>